<keyword evidence="2" id="KW-1185">Reference proteome</keyword>
<name>A0A1G9N744_9ACTN</name>
<dbReference type="EMBL" id="FNHE01000002">
    <property type="protein sequence ID" value="SDL81655.1"/>
    <property type="molecule type" value="Genomic_DNA"/>
</dbReference>
<evidence type="ECO:0000313" key="2">
    <source>
        <dbReference type="Proteomes" id="UP000198680"/>
    </source>
</evidence>
<dbReference type="Proteomes" id="UP000198680">
    <property type="component" value="Unassembled WGS sequence"/>
</dbReference>
<accession>A0A1G9N744</accession>
<dbReference type="AlphaFoldDB" id="A0A1G9N744"/>
<organism evidence="1 2">
    <name type="scientific">Geodermatophilus siccatus</name>
    <dbReference type="NCBI Taxonomy" id="1137991"/>
    <lineage>
        <taxon>Bacteria</taxon>
        <taxon>Bacillati</taxon>
        <taxon>Actinomycetota</taxon>
        <taxon>Actinomycetes</taxon>
        <taxon>Geodermatophilales</taxon>
        <taxon>Geodermatophilaceae</taxon>
        <taxon>Geodermatophilus</taxon>
    </lineage>
</organism>
<sequence length="47" mass="5369">MPEHRVNRAAVRQARRLMDDGRFDDLTEWSEAAPDTAVADDVIEREG</sequence>
<protein>
    <submittedName>
        <fullName evidence="1">Uncharacterized protein</fullName>
    </submittedName>
</protein>
<gene>
    <name evidence="1" type="ORF">SAMN05660642_00898</name>
</gene>
<evidence type="ECO:0000313" key="1">
    <source>
        <dbReference type="EMBL" id="SDL81655.1"/>
    </source>
</evidence>
<proteinExistence type="predicted"/>
<dbReference type="STRING" id="1137991.SAMN05660642_00898"/>
<dbReference type="RefSeq" id="WP_175479415.1">
    <property type="nucleotide sequence ID" value="NZ_FNHE01000002.1"/>
</dbReference>
<reference evidence="2" key="1">
    <citation type="submission" date="2016-10" db="EMBL/GenBank/DDBJ databases">
        <authorList>
            <person name="Varghese N."/>
            <person name="Submissions S."/>
        </authorList>
    </citation>
    <scope>NUCLEOTIDE SEQUENCE [LARGE SCALE GENOMIC DNA]</scope>
    <source>
        <strain evidence="2">DSM 45419</strain>
    </source>
</reference>